<evidence type="ECO:0000313" key="2">
    <source>
        <dbReference type="EMBL" id="GJT24709.1"/>
    </source>
</evidence>
<name>A0ABQ5CDM0_9ASTR</name>
<organism evidence="2 3">
    <name type="scientific">Tanacetum coccineum</name>
    <dbReference type="NCBI Taxonomy" id="301880"/>
    <lineage>
        <taxon>Eukaryota</taxon>
        <taxon>Viridiplantae</taxon>
        <taxon>Streptophyta</taxon>
        <taxon>Embryophyta</taxon>
        <taxon>Tracheophyta</taxon>
        <taxon>Spermatophyta</taxon>
        <taxon>Magnoliopsida</taxon>
        <taxon>eudicotyledons</taxon>
        <taxon>Gunneridae</taxon>
        <taxon>Pentapetalae</taxon>
        <taxon>asterids</taxon>
        <taxon>campanulids</taxon>
        <taxon>Asterales</taxon>
        <taxon>Asteraceae</taxon>
        <taxon>Asteroideae</taxon>
        <taxon>Anthemideae</taxon>
        <taxon>Anthemidinae</taxon>
        <taxon>Tanacetum</taxon>
    </lineage>
</organism>
<feature type="compositionally biased region" description="Basic and acidic residues" evidence="1">
    <location>
        <begin position="319"/>
        <end position="340"/>
    </location>
</feature>
<dbReference type="EMBL" id="BQNB010014156">
    <property type="protein sequence ID" value="GJT24709.1"/>
    <property type="molecule type" value="Genomic_DNA"/>
</dbReference>
<comment type="caution">
    <text evidence="2">The sequence shown here is derived from an EMBL/GenBank/DDBJ whole genome shotgun (WGS) entry which is preliminary data.</text>
</comment>
<feature type="region of interest" description="Disordered" evidence="1">
    <location>
        <begin position="319"/>
        <end position="342"/>
    </location>
</feature>
<dbReference type="Proteomes" id="UP001151760">
    <property type="component" value="Unassembled WGS sequence"/>
</dbReference>
<dbReference type="PANTHER" id="PTHR33018:SF37">
    <property type="entry name" value="TRANSPOSASE TNP1_EN_SPM-LIKE DOMAIN-CONTAINING PROTEIN"/>
    <property type="match status" value="1"/>
</dbReference>
<accession>A0ABQ5CDM0</accession>
<proteinExistence type="predicted"/>
<protein>
    <submittedName>
        <fullName evidence="2">Uncharacterized protein</fullName>
    </submittedName>
</protein>
<dbReference type="PANTHER" id="PTHR33018">
    <property type="entry name" value="OS10G0338966 PROTEIN-RELATED"/>
    <property type="match status" value="1"/>
</dbReference>
<keyword evidence="3" id="KW-1185">Reference proteome</keyword>
<evidence type="ECO:0000256" key="1">
    <source>
        <dbReference type="SAM" id="MobiDB-lite"/>
    </source>
</evidence>
<gene>
    <name evidence="2" type="ORF">Tco_0894646</name>
</gene>
<evidence type="ECO:0000313" key="3">
    <source>
        <dbReference type="Proteomes" id="UP001151760"/>
    </source>
</evidence>
<reference evidence="2" key="2">
    <citation type="submission" date="2022-01" db="EMBL/GenBank/DDBJ databases">
        <authorList>
            <person name="Yamashiro T."/>
            <person name="Shiraishi A."/>
            <person name="Satake H."/>
            <person name="Nakayama K."/>
        </authorList>
    </citation>
    <scope>NUCLEOTIDE SEQUENCE</scope>
</reference>
<reference evidence="2" key="1">
    <citation type="journal article" date="2022" name="Int. J. Mol. Sci.">
        <title>Draft Genome of Tanacetum Coccineum: Genomic Comparison of Closely Related Tanacetum-Family Plants.</title>
        <authorList>
            <person name="Yamashiro T."/>
            <person name="Shiraishi A."/>
            <person name="Nakayama K."/>
            <person name="Satake H."/>
        </authorList>
    </citation>
    <scope>NUCLEOTIDE SEQUENCE</scope>
</reference>
<sequence length="550" mass="63086">MLLNVLLDSLDLDCLLLYVAFFQDDNELALVDPPKRQKRGPSKLKDKPKEPFNVEFNDDGFAIGKHQNDWSTYVGGMARLRISILDDDWSQIKQDQKDALWEIIKEYFDLKDNDRKESTLTQCNFAWKRFKTYLKAKYMIPNKKPYEKKEYSFLEKKDWEEFCRKHRSPQNMKKRAIGKVYAKQQTNYARLGRSGYRGMNVDLSKVELDEALKEEILNITCDRTGDWILARITSPNISTDMEELIRKLVDVDKKMAQGLISKEKGADPLIVVLGPEHGGRTRTVGNGIGFRKGIKGYKQSKRRNQSTEEIEAIVDRKLAQRDAERDTKRDAQRDAERDAADYCPPRTTKRYKGSNMKEPKSCMLFCPYTEDKKLIACGMVYPIGDGTKLPVSSKADDTITLLEQSVGSFFQWPRCRISRIMENTPTLKDKASQRKGETLEPTLATLNPVVQETTPLLSALQTPTLLETQQTEASSAAKAARKAKKDMEKKLDDLEHVIFRKQQCVKDAYTRWTSRDDDTADHLFEVPGGMIVGQEDTFNVPISTEDIMKL</sequence>